<evidence type="ECO:0000313" key="3">
    <source>
        <dbReference type="EMBL" id="RKD96849.1"/>
    </source>
</evidence>
<feature type="transmembrane region" description="Helical" evidence="1">
    <location>
        <begin position="133"/>
        <end position="158"/>
    </location>
</feature>
<feature type="domain" description="Urease accessory protein UreH-like transmembrane" evidence="2">
    <location>
        <begin position="17"/>
        <end position="226"/>
    </location>
</feature>
<gene>
    <name evidence="3" type="ORF">BXY64_3798</name>
</gene>
<dbReference type="AlphaFoldDB" id="A0A419WN13"/>
<feature type="transmembrane region" description="Helical" evidence="1">
    <location>
        <begin position="98"/>
        <end position="121"/>
    </location>
</feature>
<feature type="transmembrane region" description="Helical" evidence="1">
    <location>
        <begin position="215"/>
        <end position="233"/>
    </location>
</feature>
<dbReference type="Pfam" id="PF13386">
    <property type="entry name" value="DsbD_2"/>
    <property type="match status" value="1"/>
</dbReference>
<reference evidence="3 4" key="1">
    <citation type="submission" date="2018-09" db="EMBL/GenBank/DDBJ databases">
        <title>Genomic Encyclopedia of Archaeal and Bacterial Type Strains, Phase II (KMG-II): from individual species to whole genera.</title>
        <authorList>
            <person name="Goeker M."/>
        </authorList>
    </citation>
    <scope>NUCLEOTIDE SEQUENCE [LARGE SCALE GENOMIC DNA]</scope>
    <source>
        <strain evidence="3 4">DSM 21950</strain>
    </source>
</reference>
<feature type="transmembrane region" description="Helical" evidence="1">
    <location>
        <begin position="52"/>
        <end position="78"/>
    </location>
</feature>
<dbReference type="EMBL" id="RAPQ01000012">
    <property type="protein sequence ID" value="RKD96849.1"/>
    <property type="molecule type" value="Genomic_DNA"/>
</dbReference>
<dbReference type="PANTHER" id="PTHR31272:SF4">
    <property type="entry name" value="CYTOCHROME C-TYPE BIOGENESIS PROTEIN HI_1454-RELATED"/>
    <property type="match status" value="1"/>
</dbReference>
<keyword evidence="1" id="KW-1133">Transmembrane helix</keyword>
<feature type="transmembrane region" description="Helical" evidence="1">
    <location>
        <begin position="170"/>
        <end position="195"/>
    </location>
</feature>
<dbReference type="Proteomes" id="UP000284531">
    <property type="component" value="Unassembled WGS sequence"/>
</dbReference>
<keyword evidence="1" id="KW-0812">Transmembrane</keyword>
<dbReference type="RefSeq" id="WP_120241501.1">
    <property type="nucleotide sequence ID" value="NZ_RAPQ01000012.1"/>
</dbReference>
<organism evidence="3 4">
    <name type="scientific">Marinifilum flexuosum</name>
    <dbReference type="NCBI Taxonomy" id="1117708"/>
    <lineage>
        <taxon>Bacteria</taxon>
        <taxon>Pseudomonadati</taxon>
        <taxon>Bacteroidota</taxon>
        <taxon>Bacteroidia</taxon>
        <taxon>Marinilabiliales</taxon>
        <taxon>Marinifilaceae</taxon>
    </lineage>
</organism>
<evidence type="ECO:0000259" key="2">
    <source>
        <dbReference type="Pfam" id="PF13386"/>
    </source>
</evidence>
<dbReference type="OrthoDB" id="1199621at2"/>
<protein>
    <submittedName>
        <fullName evidence="3">Cytochrome C biogenesis DsbD-like protein</fullName>
    </submittedName>
</protein>
<dbReference type="PANTHER" id="PTHR31272">
    <property type="entry name" value="CYTOCHROME C-TYPE BIOGENESIS PROTEIN HI_1454-RELATED"/>
    <property type="match status" value="1"/>
</dbReference>
<feature type="transmembrane region" description="Helical" evidence="1">
    <location>
        <begin position="12"/>
        <end position="32"/>
    </location>
</feature>
<evidence type="ECO:0000313" key="4">
    <source>
        <dbReference type="Proteomes" id="UP000284531"/>
    </source>
</evidence>
<name>A0A419WN13_9BACT</name>
<accession>A0A419WN13</accession>
<evidence type="ECO:0000256" key="1">
    <source>
        <dbReference type="SAM" id="Phobius"/>
    </source>
</evidence>
<dbReference type="InterPro" id="IPR051790">
    <property type="entry name" value="Cytochrome_c-biogenesis_DsbD"/>
</dbReference>
<keyword evidence="4" id="KW-1185">Reference proteome</keyword>
<keyword evidence="1" id="KW-0472">Membrane</keyword>
<sequence>MEYLDQLLSQSSFPILTAFLLGIMTAISPCPLATNITATAYISKDLSDKKKIFFNGLIYTLGRAISYTALGIILFFGASKFDISSFFNTYGERLLGPLLIIIGVFMLDIISINFPGVSSLTDKLNGEKMRGKYWGALIMGMVFALAFCPYSGVLYFGMLVPLTVASADGLFLPIVFAIATGLPVIIIAYLLAFTLSGVGNFYNKIKNFEYWFRKVAALIFIAAGLYFTYIFFIQ</sequence>
<dbReference type="InterPro" id="IPR039447">
    <property type="entry name" value="UreH-like_TM_dom"/>
</dbReference>
<dbReference type="NCBIfam" id="NF040495">
    <property type="entry name" value="tranport_ArsG"/>
    <property type="match status" value="1"/>
</dbReference>
<proteinExistence type="predicted"/>
<comment type="caution">
    <text evidence="3">The sequence shown here is derived from an EMBL/GenBank/DDBJ whole genome shotgun (WGS) entry which is preliminary data.</text>
</comment>